<accession>A0ABR7H7G8</accession>
<organism evidence="1 2">
    <name type="scientific">Hungatella hominis</name>
    <dbReference type="NCBI Taxonomy" id="2763050"/>
    <lineage>
        <taxon>Bacteria</taxon>
        <taxon>Bacillati</taxon>
        <taxon>Bacillota</taxon>
        <taxon>Clostridia</taxon>
        <taxon>Lachnospirales</taxon>
        <taxon>Lachnospiraceae</taxon>
        <taxon>Hungatella</taxon>
    </lineage>
</organism>
<keyword evidence="2" id="KW-1185">Reference proteome</keyword>
<dbReference type="Proteomes" id="UP000634672">
    <property type="component" value="Unassembled WGS sequence"/>
</dbReference>
<dbReference type="Pfam" id="PF07030">
    <property type="entry name" value="Phage_Mu_Gp36"/>
    <property type="match status" value="1"/>
</dbReference>
<name>A0ABR7H7G8_9FIRM</name>
<evidence type="ECO:0000313" key="1">
    <source>
        <dbReference type="EMBL" id="MBC5709153.1"/>
    </source>
</evidence>
<evidence type="ECO:0000313" key="2">
    <source>
        <dbReference type="Proteomes" id="UP000634672"/>
    </source>
</evidence>
<gene>
    <name evidence="1" type="ORF">H8S75_14440</name>
</gene>
<protein>
    <submittedName>
        <fullName evidence="1">DUF1320 domain-containing protein</fullName>
    </submittedName>
</protein>
<dbReference type="RefSeq" id="WP_187022232.1">
    <property type="nucleotide sequence ID" value="NZ_JACOPB010000006.1"/>
</dbReference>
<dbReference type="EMBL" id="JACOPB010000006">
    <property type="protein sequence ID" value="MBC5709153.1"/>
    <property type="molecule type" value="Genomic_DNA"/>
</dbReference>
<dbReference type="InterPro" id="IPR009752">
    <property type="entry name" value="Phage_Mu_GpJ"/>
</dbReference>
<reference evidence="1 2" key="1">
    <citation type="submission" date="2020-08" db="EMBL/GenBank/DDBJ databases">
        <title>Genome public.</title>
        <authorList>
            <person name="Liu C."/>
            <person name="Sun Q."/>
        </authorList>
    </citation>
    <scope>NUCLEOTIDE SEQUENCE [LARGE SCALE GENOMIC DNA]</scope>
    <source>
        <strain evidence="1 2">NSJ-66</strain>
    </source>
</reference>
<proteinExistence type="predicted"/>
<sequence length="151" mass="16629">MAYCAADEIIEMLKDDMLNPIIGNAYIEDLEERKAAIRPLAEGAIADADAEIDGYLMKRYPVPMSPVPAVISKYSKDIAVYNLVSRAGIDTSERESNYLTRYKNAVMFLTKVAKGEVDIVKEGTDQAKAAATGFQISGSPRLFSRRSMRGL</sequence>
<comment type="caution">
    <text evidence="1">The sequence shown here is derived from an EMBL/GenBank/DDBJ whole genome shotgun (WGS) entry which is preliminary data.</text>
</comment>